<organism evidence="3 4">
    <name type="scientific">Thermomonas brevis</name>
    <dbReference type="NCBI Taxonomy" id="215691"/>
    <lineage>
        <taxon>Bacteria</taxon>
        <taxon>Pseudomonadati</taxon>
        <taxon>Pseudomonadota</taxon>
        <taxon>Gammaproteobacteria</taxon>
        <taxon>Lysobacterales</taxon>
        <taxon>Lysobacteraceae</taxon>
        <taxon>Thermomonas</taxon>
    </lineage>
</organism>
<evidence type="ECO:0000313" key="3">
    <source>
        <dbReference type="EMBL" id="QNN48254.1"/>
    </source>
</evidence>
<dbReference type="KEGG" id="tbv:H9L17_14805"/>
<dbReference type="Proteomes" id="UP000515977">
    <property type="component" value="Chromosome"/>
</dbReference>
<feature type="domain" description="DUF7844" evidence="2">
    <location>
        <begin position="119"/>
        <end position="200"/>
    </location>
</feature>
<protein>
    <submittedName>
        <fullName evidence="3">DUF4105 domain-containing protein</fullName>
    </submittedName>
</protein>
<dbReference type="Pfam" id="PF25226">
    <property type="entry name" value="DUF7844"/>
    <property type="match status" value="2"/>
</dbReference>
<accession>A0A7G9QY29</accession>
<proteinExistence type="predicted"/>
<evidence type="ECO:0000313" key="4">
    <source>
        <dbReference type="Proteomes" id="UP000515977"/>
    </source>
</evidence>
<dbReference type="InterPro" id="IPR025178">
    <property type="entry name" value="Lnb_N"/>
</dbReference>
<dbReference type="AlphaFoldDB" id="A0A7G9QY29"/>
<feature type="domain" description="Lnb N-terminal periplasmic" evidence="1">
    <location>
        <begin position="219"/>
        <end position="389"/>
    </location>
</feature>
<evidence type="ECO:0000259" key="1">
    <source>
        <dbReference type="Pfam" id="PF13387"/>
    </source>
</evidence>
<sequence length="592" mass="66276">MACLALPVAAARLQVEPRGLDDAQLAASRQLIDDSEGRLPPAWRDALPADLRLRWRDDLPTQVHGRSRGADIGLRRELLDGWMARAPQAGADDPAARAALAALIHELAHVLDRGPQGGLSRDPRLLDLAGWQLRPLRFGLRARHNPLSDRSPDRYELTNPREFVAVNLEWFLLDPQYACRRPALARYFAGRFGWQPPGAACAPGLVFLQADADYAAAGFERIDPERVYAVDYLLAEGNDAPMSRWGHSMLRLMVCAPGRALGPDCRLDLQYHRVLSFRAFVGDVQLSGWRGLTGRYPSRLFLPPLDQVIDEYTTVELRGLRSLPLRLGRDEIRGVLERAALLHWSYDGRYTFLDNNCAVETWRLLREGAPRLAALPLRSITPTGLLRRLQREGVADVSVLEDRDAAQRQGYYFESMRARYQAMFELARARLALPQARLDDWLALPPERRAPWLEQGDLRATAALLLLEQAAQRRMELQARDAIKRRLLDRAEGRAARTQVQALLAEEALLLRPAALGGSGYGLPQQERGTLEAKARALSARVGSEWVRLRQAALAALPAERQRAMQGIESNLSALGERLRALNREQGGLELR</sequence>
<reference evidence="3 4" key="1">
    <citation type="submission" date="2020-08" db="EMBL/GenBank/DDBJ databases">
        <title>Genome sequence of Thermomonas brevis KACC 16975T.</title>
        <authorList>
            <person name="Hyun D.-W."/>
            <person name="Bae J.-W."/>
        </authorList>
    </citation>
    <scope>NUCLEOTIDE SEQUENCE [LARGE SCALE GENOMIC DNA]</scope>
    <source>
        <strain evidence="3 4">KACC 16975</strain>
    </source>
</reference>
<evidence type="ECO:0000259" key="2">
    <source>
        <dbReference type="Pfam" id="PF25226"/>
    </source>
</evidence>
<keyword evidence="4" id="KW-1185">Reference proteome</keyword>
<dbReference type="EMBL" id="CP060711">
    <property type="protein sequence ID" value="QNN48254.1"/>
    <property type="molecule type" value="Genomic_DNA"/>
</dbReference>
<name>A0A7G9QY29_9GAMM</name>
<feature type="domain" description="DUF7844" evidence="2">
    <location>
        <begin position="12"/>
        <end position="114"/>
    </location>
</feature>
<gene>
    <name evidence="3" type="ORF">H9L17_14805</name>
</gene>
<dbReference type="Pfam" id="PF13387">
    <property type="entry name" value="Lnb_N"/>
    <property type="match status" value="1"/>
</dbReference>
<dbReference type="InterPro" id="IPR057166">
    <property type="entry name" value="DUF7844"/>
</dbReference>